<dbReference type="Gene3D" id="3.30.1130.10">
    <property type="match status" value="1"/>
</dbReference>
<dbReference type="UniPathway" id="UPA00077">
    <property type="reaction ID" value="UER00154"/>
</dbReference>
<evidence type="ECO:0000256" key="2">
    <source>
        <dbReference type="ARBA" id="ARBA00005013"/>
    </source>
</evidence>
<dbReference type="EMBL" id="JABBNT010000002">
    <property type="protein sequence ID" value="NMM44644.1"/>
    <property type="molecule type" value="Genomic_DNA"/>
</dbReference>
<organism evidence="8 9">
    <name type="scientific">Pacificispira spongiicola</name>
    <dbReference type="NCBI Taxonomy" id="2729598"/>
    <lineage>
        <taxon>Bacteria</taxon>
        <taxon>Pseudomonadati</taxon>
        <taxon>Pseudomonadota</taxon>
        <taxon>Alphaproteobacteria</taxon>
        <taxon>Rhodospirillales</taxon>
        <taxon>Rhodospirillaceae</taxon>
        <taxon>Pacificispira</taxon>
    </lineage>
</organism>
<dbReference type="GO" id="GO:0046656">
    <property type="term" value="P:folic acid biosynthetic process"/>
    <property type="evidence" value="ECO:0007669"/>
    <property type="project" value="UniProtKB-UniRule"/>
</dbReference>
<evidence type="ECO:0000256" key="3">
    <source>
        <dbReference type="ARBA" id="ARBA00005708"/>
    </source>
</evidence>
<dbReference type="SMART" id="SM00905">
    <property type="entry name" value="FolB"/>
    <property type="match status" value="1"/>
</dbReference>
<dbReference type="PANTHER" id="PTHR42844:SF1">
    <property type="entry name" value="DIHYDRONEOPTERIN ALDOLASE 1-RELATED"/>
    <property type="match status" value="1"/>
</dbReference>
<dbReference type="Pfam" id="PF02152">
    <property type="entry name" value="FolB"/>
    <property type="match status" value="1"/>
</dbReference>
<keyword evidence="9" id="KW-1185">Reference proteome</keyword>
<comment type="pathway">
    <text evidence="2 6">Cofactor biosynthesis; tetrahydrofolate biosynthesis; 2-amino-4-hydroxy-6-hydroxymethyl-7,8-dihydropteridine diphosphate from 7,8-dihydroneopterin triphosphate: step 3/4.</text>
</comment>
<comment type="catalytic activity">
    <reaction evidence="1 6">
        <text>7,8-dihydroneopterin = 6-hydroxymethyl-7,8-dihydropterin + glycolaldehyde</text>
        <dbReference type="Rhea" id="RHEA:10540"/>
        <dbReference type="ChEBI" id="CHEBI:17001"/>
        <dbReference type="ChEBI" id="CHEBI:17071"/>
        <dbReference type="ChEBI" id="CHEBI:44841"/>
        <dbReference type="EC" id="4.1.2.25"/>
    </reaction>
</comment>
<accession>A0A7Y0DZU6</accession>
<evidence type="ECO:0000256" key="5">
    <source>
        <dbReference type="ARBA" id="ARBA00023239"/>
    </source>
</evidence>
<dbReference type="AlphaFoldDB" id="A0A7Y0DZU6"/>
<reference evidence="8 9" key="1">
    <citation type="submission" date="2020-04" db="EMBL/GenBank/DDBJ databases">
        <title>Rhodospirillaceae bacterium KN72 isolated from deep sea.</title>
        <authorList>
            <person name="Zhang D.-C."/>
        </authorList>
    </citation>
    <scope>NUCLEOTIDE SEQUENCE [LARGE SCALE GENOMIC DNA]</scope>
    <source>
        <strain evidence="8 9">KN72</strain>
    </source>
</reference>
<keyword evidence="5 6" id="KW-0456">Lyase</keyword>
<dbReference type="InterPro" id="IPR006156">
    <property type="entry name" value="Dihydroneopterin_aldolase"/>
</dbReference>
<feature type="domain" description="Dihydroneopterin aldolase/epimerase" evidence="7">
    <location>
        <begin position="32"/>
        <end position="142"/>
    </location>
</feature>
<sequence length="144" mass="16305">MRVISELAQASYPIRRDSAVHPVPAEDVAYRIAVRDLRLDWSIGVFDYEHRKVQPVCINLDLEAVPLDDWEADDYDAVPCYARIVERIQQMAEEGHVKLVETLANRIADLCLEDHRILSAKVRVEKPEALALAASVGVEVTRSR</sequence>
<dbReference type="GO" id="GO:0046654">
    <property type="term" value="P:tetrahydrofolate biosynthetic process"/>
    <property type="evidence" value="ECO:0007669"/>
    <property type="project" value="UniProtKB-UniRule"/>
</dbReference>
<protein>
    <recommendedName>
        <fullName evidence="6">7,8-dihydroneopterin aldolase</fullName>
        <ecNumber evidence="6">4.1.2.25</ecNumber>
    </recommendedName>
</protein>
<dbReference type="GO" id="GO:0004150">
    <property type="term" value="F:dihydroneopterin aldolase activity"/>
    <property type="evidence" value="ECO:0007669"/>
    <property type="project" value="UniProtKB-UniRule"/>
</dbReference>
<dbReference type="NCBIfam" id="TIGR00525">
    <property type="entry name" value="folB"/>
    <property type="match status" value="1"/>
</dbReference>
<dbReference type="PANTHER" id="PTHR42844">
    <property type="entry name" value="DIHYDRONEOPTERIN ALDOLASE 1-RELATED"/>
    <property type="match status" value="1"/>
</dbReference>
<evidence type="ECO:0000256" key="4">
    <source>
        <dbReference type="ARBA" id="ARBA00022909"/>
    </source>
</evidence>
<evidence type="ECO:0000313" key="8">
    <source>
        <dbReference type="EMBL" id="NMM44644.1"/>
    </source>
</evidence>
<dbReference type="EC" id="4.1.2.25" evidence="6"/>
<evidence type="ECO:0000313" key="9">
    <source>
        <dbReference type="Proteomes" id="UP000539372"/>
    </source>
</evidence>
<proteinExistence type="inferred from homology"/>
<dbReference type="InterPro" id="IPR043133">
    <property type="entry name" value="GTP-CH-I_C/QueF"/>
</dbReference>
<evidence type="ECO:0000256" key="1">
    <source>
        <dbReference type="ARBA" id="ARBA00001353"/>
    </source>
</evidence>
<evidence type="ECO:0000256" key="6">
    <source>
        <dbReference type="RuleBase" id="RU362079"/>
    </source>
</evidence>
<dbReference type="NCBIfam" id="TIGR00526">
    <property type="entry name" value="folB_dom"/>
    <property type="match status" value="1"/>
</dbReference>
<name>A0A7Y0DZU6_9PROT</name>
<comment type="function">
    <text evidence="6">Catalyzes the conversion of 7,8-dihydroneopterin to 6-hydroxymethyl-7,8-dihydropterin.</text>
</comment>
<comment type="caution">
    <text evidence="8">The sequence shown here is derived from an EMBL/GenBank/DDBJ whole genome shotgun (WGS) entry which is preliminary data.</text>
</comment>
<evidence type="ECO:0000259" key="7">
    <source>
        <dbReference type="SMART" id="SM00905"/>
    </source>
</evidence>
<gene>
    <name evidence="8" type="primary">folB</name>
    <name evidence="8" type="ORF">HH303_09135</name>
</gene>
<comment type="similarity">
    <text evidence="3 6">Belongs to the DHNA family.</text>
</comment>
<dbReference type="Proteomes" id="UP000539372">
    <property type="component" value="Unassembled WGS sequence"/>
</dbReference>
<dbReference type="GO" id="GO:0005737">
    <property type="term" value="C:cytoplasm"/>
    <property type="evidence" value="ECO:0007669"/>
    <property type="project" value="TreeGrafter"/>
</dbReference>
<dbReference type="SUPFAM" id="SSF55620">
    <property type="entry name" value="Tetrahydrobiopterin biosynthesis enzymes-like"/>
    <property type="match status" value="1"/>
</dbReference>
<dbReference type="InterPro" id="IPR006157">
    <property type="entry name" value="FolB_dom"/>
</dbReference>
<dbReference type="RefSeq" id="WP_169624975.1">
    <property type="nucleotide sequence ID" value="NZ_JABBNT010000002.1"/>
</dbReference>
<keyword evidence="4 6" id="KW-0289">Folate biosynthesis</keyword>